<dbReference type="GO" id="GO:0003677">
    <property type="term" value="F:DNA binding"/>
    <property type="evidence" value="ECO:0007669"/>
    <property type="project" value="InterPro"/>
</dbReference>
<evidence type="ECO:0000259" key="5">
    <source>
        <dbReference type="SMART" id="SM00470"/>
    </source>
</evidence>
<dbReference type="PANTHER" id="PTHR33375">
    <property type="entry name" value="CHROMOSOME-PARTITIONING PROTEIN PARB-RELATED"/>
    <property type="match status" value="1"/>
</dbReference>
<organism evidence="6 7">
    <name type="scientific">Muribaculum gordoncarteri</name>
    <dbReference type="NCBI Taxonomy" id="2530390"/>
    <lineage>
        <taxon>Bacteria</taxon>
        <taxon>Pseudomonadati</taxon>
        <taxon>Bacteroidota</taxon>
        <taxon>Bacteroidia</taxon>
        <taxon>Bacteroidales</taxon>
        <taxon>Muribaculaceae</taxon>
        <taxon>Muribaculum</taxon>
    </lineage>
</organism>
<dbReference type="EMBL" id="CP039393">
    <property type="protein sequence ID" value="QCD35511.1"/>
    <property type="molecule type" value="Genomic_DNA"/>
</dbReference>
<keyword evidence="3" id="KW-0175">Coiled coil</keyword>
<proteinExistence type="inferred from homology"/>
<dbReference type="InterPro" id="IPR036086">
    <property type="entry name" value="ParB/Sulfiredoxin_sf"/>
</dbReference>
<feature type="region of interest" description="Disordered" evidence="4">
    <location>
        <begin position="544"/>
        <end position="650"/>
    </location>
</feature>
<dbReference type="SUPFAM" id="SSF109709">
    <property type="entry name" value="KorB DNA-binding domain-like"/>
    <property type="match status" value="1"/>
</dbReference>
<dbReference type="OrthoDB" id="9796891at2"/>
<reference evidence="6 7" key="1">
    <citation type="submission" date="2019-02" db="EMBL/GenBank/DDBJ databases">
        <title>Isolation and identification of novel species under the genus Muribaculum.</title>
        <authorList>
            <person name="Miyake S."/>
            <person name="Ding Y."/>
            <person name="Low A."/>
            <person name="Soh M."/>
            <person name="Seedorf H."/>
        </authorList>
    </citation>
    <scope>NUCLEOTIDE SEQUENCE [LARGE SCALE GENOMIC DNA]</scope>
    <source>
        <strain evidence="6 7">TLL-A4</strain>
    </source>
</reference>
<keyword evidence="2" id="KW-0159">Chromosome partition</keyword>
<comment type="similarity">
    <text evidence="1">Belongs to the ParB family.</text>
</comment>
<dbReference type="PANTHER" id="PTHR33375:SF1">
    <property type="entry name" value="CHROMOSOME-PARTITIONING PROTEIN PARB-RELATED"/>
    <property type="match status" value="1"/>
</dbReference>
<feature type="compositionally biased region" description="Basic and acidic residues" evidence="4">
    <location>
        <begin position="640"/>
        <end position="650"/>
    </location>
</feature>
<evidence type="ECO:0000256" key="1">
    <source>
        <dbReference type="ARBA" id="ARBA00006295"/>
    </source>
</evidence>
<dbReference type="Proteomes" id="UP000297031">
    <property type="component" value="Chromosome"/>
</dbReference>
<gene>
    <name evidence="6" type="ORF">E7746_06185</name>
</gene>
<dbReference type="AlphaFoldDB" id="A0A4P7VNL7"/>
<dbReference type="InterPro" id="IPR004437">
    <property type="entry name" value="ParB/RepB/Spo0J"/>
</dbReference>
<dbReference type="InterPro" id="IPR050336">
    <property type="entry name" value="Chromosome_partition/occlusion"/>
</dbReference>
<feature type="coiled-coil region" evidence="3">
    <location>
        <begin position="331"/>
        <end position="358"/>
    </location>
</feature>
<keyword evidence="7" id="KW-1185">Reference proteome</keyword>
<evidence type="ECO:0000313" key="6">
    <source>
        <dbReference type="EMBL" id="QCD35511.1"/>
    </source>
</evidence>
<evidence type="ECO:0000313" key="7">
    <source>
        <dbReference type="Proteomes" id="UP000297031"/>
    </source>
</evidence>
<dbReference type="RefSeq" id="WP_016278675.1">
    <property type="nucleotide sequence ID" value="NZ_CP039393.1"/>
</dbReference>
<evidence type="ECO:0000256" key="4">
    <source>
        <dbReference type="SAM" id="MobiDB-lite"/>
    </source>
</evidence>
<dbReference type="GeneID" id="82152544"/>
<dbReference type="Gene3D" id="3.90.1530.30">
    <property type="match status" value="1"/>
</dbReference>
<dbReference type="Pfam" id="PF17762">
    <property type="entry name" value="HTH_ParB"/>
    <property type="match status" value="1"/>
</dbReference>
<evidence type="ECO:0000256" key="2">
    <source>
        <dbReference type="ARBA" id="ARBA00022829"/>
    </source>
</evidence>
<feature type="compositionally biased region" description="Acidic residues" evidence="4">
    <location>
        <begin position="553"/>
        <end position="622"/>
    </location>
</feature>
<dbReference type="GO" id="GO:0005694">
    <property type="term" value="C:chromosome"/>
    <property type="evidence" value="ECO:0007669"/>
    <property type="project" value="TreeGrafter"/>
</dbReference>
<evidence type="ECO:0000256" key="3">
    <source>
        <dbReference type="SAM" id="Coils"/>
    </source>
</evidence>
<dbReference type="InterPro" id="IPR003115">
    <property type="entry name" value="ParB_N"/>
</dbReference>
<sequence length="650" mass="73147">MEATAIQTNTANVQEATISLALIQPSNYNPRKNFDEQSLTELADSISRQGILHAIGVRPIAGTDRYEIVYGERRYRASLIAGKEDIKATVYTDLSDDEAEQKAIAENLHRQDITPMEEAETLKAAIDSGRYDYATLATQIGKSETYIRTRIKLTTLIPEIARLIDTEEITVAVATEISRYGVDIQTDVYNSHLKDGVTYNNWRGMNASNVARLIEKNYTTDLSRYCFDKSACASCPFNTINLLLFCEDGCEGNCSNPSCLREKHIGYLTDKAVEMLNEHPTANFCHSEYDLNERVNALLTEMGYDIEKLSGYLTPYPCEPAVPQSDRFDTEEEYAEAVKAYEGRMEAHREKCADITAKAEAGEISLYITIGRNDVTLGYMAVTANPSENGNNPKAEIAKLEAKDKRNKEIAVERTIEDTKKKILEADITETKFSQDEDKMIYFFLLSSLRKEHYEAVGLTDRKSHSALNDSEKMTILANLNAKTKAIIRRDFLIDNFKGAYRDNAIADLLLSFAKKHMPEELANIEAEYNDVYEKRHQRIEERKALLAKDTEPEPTEPEAEDAPEEEIVPEAETTTEEATPDTSEAETEVAPEAENSPEEEPMPEVEPTTEEATPDTSESETEAIQYEPTEEEAETILTEEERYCEEAVA</sequence>
<name>A0A4P7VNL7_9BACT</name>
<dbReference type="NCBIfam" id="TIGR00180">
    <property type="entry name" value="parB_part"/>
    <property type="match status" value="1"/>
</dbReference>
<accession>A0A4P7VNL7</accession>
<dbReference type="InterPro" id="IPR041468">
    <property type="entry name" value="HTH_ParB/Spo0J"/>
</dbReference>
<dbReference type="Pfam" id="PF02195">
    <property type="entry name" value="ParB_N"/>
    <property type="match status" value="1"/>
</dbReference>
<dbReference type="SMART" id="SM00470">
    <property type="entry name" value="ParB"/>
    <property type="match status" value="1"/>
</dbReference>
<dbReference type="SUPFAM" id="SSF110849">
    <property type="entry name" value="ParB/Sulfiredoxin"/>
    <property type="match status" value="1"/>
</dbReference>
<dbReference type="GO" id="GO:0007059">
    <property type="term" value="P:chromosome segregation"/>
    <property type="evidence" value="ECO:0007669"/>
    <property type="project" value="UniProtKB-KW"/>
</dbReference>
<feature type="compositionally biased region" description="Acidic residues" evidence="4">
    <location>
        <begin position="629"/>
        <end position="639"/>
    </location>
</feature>
<dbReference type="KEGG" id="mgod:E7746_06185"/>
<dbReference type="Gene3D" id="1.10.10.2830">
    <property type="match status" value="1"/>
</dbReference>
<protein>
    <submittedName>
        <fullName evidence="6">ParB/RepB/Spo0J family partition protein</fullName>
    </submittedName>
</protein>
<feature type="domain" description="ParB-like N-terminal" evidence="5">
    <location>
        <begin position="16"/>
        <end position="108"/>
    </location>
</feature>